<dbReference type="Proteomes" id="UP000828390">
    <property type="component" value="Unassembled WGS sequence"/>
</dbReference>
<dbReference type="EMBL" id="JAIWYP010000006">
    <property type="protein sequence ID" value="KAH3810942.1"/>
    <property type="molecule type" value="Genomic_DNA"/>
</dbReference>
<sequence length="149" mass="16861">MVSDIICEPGREHAQAPRHCRRTAVGHEGMVREGGAVEPIRPEKRRAMIQSEVRRAEENARQARAVEMGAQGAWTTWNNRRQEVDVGRHLEYEPFRFPFSSGLSMTYYHPQRTCADGTHSRAKMQLCDRVGTLEHVLSSCSTALTQGKI</sequence>
<reference evidence="1" key="2">
    <citation type="submission" date="2020-11" db="EMBL/GenBank/DDBJ databases">
        <authorList>
            <person name="McCartney M.A."/>
            <person name="Auch B."/>
            <person name="Kono T."/>
            <person name="Mallez S."/>
            <person name="Becker A."/>
            <person name="Gohl D.M."/>
            <person name="Silverstein K.A.T."/>
            <person name="Koren S."/>
            <person name="Bechman K.B."/>
            <person name="Herman A."/>
            <person name="Abrahante J.E."/>
            <person name="Garbe J."/>
        </authorList>
    </citation>
    <scope>NUCLEOTIDE SEQUENCE</scope>
    <source>
        <strain evidence="1">Duluth1</strain>
        <tissue evidence="1">Whole animal</tissue>
    </source>
</reference>
<gene>
    <name evidence="1" type="ORF">DPMN_139341</name>
</gene>
<name>A0A9D4G645_DREPO</name>
<keyword evidence="2" id="KW-1185">Reference proteome</keyword>
<comment type="caution">
    <text evidence="1">The sequence shown here is derived from an EMBL/GenBank/DDBJ whole genome shotgun (WGS) entry which is preliminary data.</text>
</comment>
<proteinExistence type="predicted"/>
<accession>A0A9D4G645</accession>
<dbReference type="AlphaFoldDB" id="A0A9D4G645"/>
<organism evidence="1 2">
    <name type="scientific">Dreissena polymorpha</name>
    <name type="common">Zebra mussel</name>
    <name type="synonym">Mytilus polymorpha</name>
    <dbReference type="NCBI Taxonomy" id="45954"/>
    <lineage>
        <taxon>Eukaryota</taxon>
        <taxon>Metazoa</taxon>
        <taxon>Spiralia</taxon>
        <taxon>Lophotrochozoa</taxon>
        <taxon>Mollusca</taxon>
        <taxon>Bivalvia</taxon>
        <taxon>Autobranchia</taxon>
        <taxon>Heteroconchia</taxon>
        <taxon>Euheterodonta</taxon>
        <taxon>Imparidentia</taxon>
        <taxon>Neoheterodontei</taxon>
        <taxon>Myida</taxon>
        <taxon>Dreissenoidea</taxon>
        <taxon>Dreissenidae</taxon>
        <taxon>Dreissena</taxon>
    </lineage>
</organism>
<protein>
    <submittedName>
        <fullName evidence="1">Uncharacterized protein</fullName>
    </submittedName>
</protein>
<evidence type="ECO:0000313" key="1">
    <source>
        <dbReference type="EMBL" id="KAH3810942.1"/>
    </source>
</evidence>
<reference evidence="1" key="1">
    <citation type="journal article" date="2019" name="bioRxiv">
        <title>The Genome of the Zebra Mussel, Dreissena polymorpha: A Resource for Invasive Species Research.</title>
        <authorList>
            <person name="McCartney M.A."/>
            <person name="Auch B."/>
            <person name="Kono T."/>
            <person name="Mallez S."/>
            <person name="Zhang Y."/>
            <person name="Obille A."/>
            <person name="Becker A."/>
            <person name="Abrahante J.E."/>
            <person name="Garbe J."/>
            <person name="Badalamenti J.P."/>
            <person name="Herman A."/>
            <person name="Mangelson H."/>
            <person name="Liachko I."/>
            <person name="Sullivan S."/>
            <person name="Sone E.D."/>
            <person name="Koren S."/>
            <person name="Silverstein K.A.T."/>
            <person name="Beckman K.B."/>
            <person name="Gohl D.M."/>
        </authorList>
    </citation>
    <scope>NUCLEOTIDE SEQUENCE</scope>
    <source>
        <strain evidence="1">Duluth1</strain>
        <tissue evidence="1">Whole animal</tissue>
    </source>
</reference>
<evidence type="ECO:0000313" key="2">
    <source>
        <dbReference type="Proteomes" id="UP000828390"/>
    </source>
</evidence>